<gene>
    <name evidence="4" type="ORF">SERLADRAFT_363455</name>
</gene>
<dbReference type="Pfam" id="PF01713">
    <property type="entry name" value="Smr"/>
    <property type="match status" value="1"/>
</dbReference>
<feature type="compositionally biased region" description="Polar residues" evidence="2">
    <location>
        <begin position="365"/>
        <end position="382"/>
    </location>
</feature>
<dbReference type="InterPro" id="IPR013899">
    <property type="entry name" value="DUF1771"/>
</dbReference>
<proteinExistence type="predicted"/>
<feature type="compositionally biased region" description="Basic and acidic residues" evidence="2">
    <location>
        <begin position="447"/>
        <end position="463"/>
    </location>
</feature>
<dbReference type="Gene3D" id="3.30.1370.110">
    <property type="match status" value="1"/>
</dbReference>
<evidence type="ECO:0000256" key="2">
    <source>
        <dbReference type="SAM" id="MobiDB-lite"/>
    </source>
</evidence>
<dbReference type="InterPro" id="IPR036063">
    <property type="entry name" value="Smr_dom_sf"/>
</dbReference>
<reference evidence="4" key="1">
    <citation type="submission" date="2011-04" db="EMBL/GenBank/DDBJ databases">
        <title>Evolution of plant cell wall degrading machinery underlies the functional diversity of forest fungi.</title>
        <authorList>
            <consortium name="US DOE Joint Genome Institute (JGI-PGF)"/>
            <person name="Eastwood D.C."/>
            <person name="Floudas D."/>
            <person name="Binder M."/>
            <person name="Majcherczyk A."/>
            <person name="Schneider P."/>
            <person name="Aerts A."/>
            <person name="Asiegbu F.O."/>
            <person name="Baker S.E."/>
            <person name="Barry K."/>
            <person name="Bendiksby M."/>
            <person name="Blumentritt M."/>
            <person name="Coutinho P.M."/>
            <person name="Cullen D."/>
            <person name="Cullen D."/>
            <person name="Gathman A."/>
            <person name="Goodell B."/>
            <person name="Henrissat B."/>
            <person name="Ihrmark K."/>
            <person name="Kauserud H."/>
            <person name="Kohler A."/>
            <person name="LaButti K."/>
            <person name="Lapidus A."/>
            <person name="Lavin J.L."/>
            <person name="Lee Y.-H."/>
            <person name="Lindquist E."/>
            <person name="Lilly W."/>
            <person name="Lucas S."/>
            <person name="Morin E."/>
            <person name="Murat C."/>
            <person name="Oguiza J.A."/>
            <person name="Park J."/>
            <person name="Pisabarro A.G."/>
            <person name="Riley R."/>
            <person name="Rosling A."/>
            <person name="Salamov A."/>
            <person name="Schmidt O."/>
            <person name="Schmutz J."/>
            <person name="Skrede I."/>
            <person name="Stenlid J."/>
            <person name="Wiebenga A."/>
            <person name="Xie X."/>
            <person name="Kues U."/>
            <person name="Hibbett D.S."/>
            <person name="Hoffmeister D."/>
            <person name="Hogberg N."/>
            <person name="Martin F."/>
            <person name="Grigoriev I.V."/>
            <person name="Watkinson S.C."/>
        </authorList>
    </citation>
    <scope>NUCLEOTIDE SEQUENCE</scope>
    <source>
        <strain evidence="4">S7.9</strain>
    </source>
</reference>
<organism>
    <name type="scientific">Serpula lacrymans var. lacrymans (strain S7.9)</name>
    <name type="common">Dry rot fungus</name>
    <dbReference type="NCBI Taxonomy" id="578457"/>
    <lineage>
        <taxon>Eukaryota</taxon>
        <taxon>Fungi</taxon>
        <taxon>Dikarya</taxon>
        <taxon>Basidiomycota</taxon>
        <taxon>Agaricomycotina</taxon>
        <taxon>Agaricomycetes</taxon>
        <taxon>Agaricomycetidae</taxon>
        <taxon>Boletales</taxon>
        <taxon>Coniophorineae</taxon>
        <taxon>Serpulaceae</taxon>
        <taxon>Serpula</taxon>
    </lineage>
</organism>
<dbReference type="PANTHER" id="PTHR46535">
    <property type="entry name" value="NEDD4-BINDING PROTEIN 2"/>
    <property type="match status" value="1"/>
</dbReference>
<dbReference type="SUPFAM" id="SSF160443">
    <property type="entry name" value="SMR domain-like"/>
    <property type="match status" value="1"/>
</dbReference>
<protein>
    <recommendedName>
        <fullName evidence="3">Smr domain-containing protein</fullName>
    </recommendedName>
</protein>
<feature type="region of interest" description="Disordered" evidence="2">
    <location>
        <begin position="40"/>
        <end position="65"/>
    </location>
</feature>
<dbReference type="InterPro" id="IPR052772">
    <property type="entry name" value="Endo/PolyKinase_Domain-Protein"/>
</dbReference>
<dbReference type="KEGG" id="sla:SERLADRAFT_363455"/>
<feature type="region of interest" description="Disordered" evidence="2">
    <location>
        <begin position="365"/>
        <end position="423"/>
    </location>
</feature>
<dbReference type="GO" id="GO:0004519">
    <property type="term" value="F:endonuclease activity"/>
    <property type="evidence" value="ECO:0007669"/>
    <property type="project" value="TreeGrafter"/>
</dbReference>
<feature type="coiled-coil region" evidence="1">
    <location>
        <begin position="7"/>
        <end position="34"/>
    </location>
</feature>
<dbReference type="RefSeq" id="XP_007322551.1">
    <property type="nucleotide sequence ID" value="XM_007322489.1"/>
</dbReference>
<dbReference type="SMART" id="SM00463">
    <property type="entry name" value="SMR"/>
    <property type="match status" value="1"/>
</dbReference>
<dbReference type="GeneID" id="18809987"/>
<accession>F8P827</accession>
<dbReference type="EMBL" id="GL945440">
    <property type="protein sequence ID" value="EGO20585.1"/>
    <property type="molecule type" value="Genomic_DNA"/>
</dbReference>
<dbReference type="PROSITE" id="PS50828">
    <property type="entry name" value="SMR"/>
    <property type="match status" value="1"/>
</dbReference>
<keyword evidence="1" id="KW-0175">Coiled coil</keyword>
<evidence type="ECO:0000313" key="4">
    <source>
        <dbReference type="EMBL" id="EGO20585.1"/>
    </source>
</evidence>
<name>F8P827_SERL9</name>
<sequence length="609" mass="66420">MPSSSEIASLRATLKELASQAEQVELELSEELEAVRLSSHYTTTEESCSTPDFFTGDTTTNSTASESSVFSHQSFSTPLGFLQAALPHVSIGRLRNALSEAEYGYADEINMESVVENILTSEYLRELEERGLDALDADEPGFPLAGTDFLWKTVESKKKSPTNGKAGKRKNVRGKTVTLVDIRQKQHIRGTPSNGLNGNSIASAPPPDPWTQLSSLSSHLATLLPPSTASFFQSYFHSPEHSSPAKALRAALTKIAESSGPSSPSEGTTVFFTMLDILRSSPAYDTLDNEQRSMVLSDARLALNACRGRGDDAIDIVWLLHELDTDFDSGYLGMGVYHQLPPSATSSSVSESSAWFVPLVSQAVSPASPRTNGALSKLSTGPPSVHPPPTSKRKLSLTSPTSPKQNPFEWQSIPPKKPPNNGVHPLADHIPAYSNDRVLVNGKLRHNGKDNDRRRQDFKRRMADSLKKRDELLREASKAWSQGNSKSRGGEVALYFAERAREFQELARREALDEARMMVESKRSMATDRNTIDLHGTCVAEAVVIAKEILEREGASPVKPLRIITGRGTHSANKTSVLKPAVKSALAQEGWHVGVWDGGLVVRGRRPGF</sequence>
<dbReference type="InterPro" id="IPR002625">
    <property type="entry name" value="Smr_dom"/>
</dbReference>
<dbReference type="HOGENOM" id="CLU_011634_0_0_1"/>
<evidence type="ECO:0000259" key="3">
    <source>
        <dbReference type="PROSITE" id="PS50828"/>
    </source>
</evidence>
<dbReference type="AlphaFoldDB" id="F8P827"/>
<dbReference type="Proteomes" id="UP000008064">
    <property type="component" value="Unassembled WGS sequence"/>
</dbReference>
<dbReference type="GO" id="GO:0005634">
    <property type="term" value="C:nucleus"/>
    <property type="evidence" value="ECO:0007669"/>
    <property type="project" value="TreeGrafter"/>
</dbReference>
<dbReference type="OrthoDB" id="3231855at2759"/>
<feature type="region of interest" description="Disordered" evidence="2">
    <location>
        <begin position="443"/>
        <end position="463"/>
    </location>
</feature>
<dbReference type="SMART" id="SM01162">
    <property type="entry name" value="DUF1771"/>
    <property type="match status" value="1"/>
</dbReference>
<feature type="compositionally biased region" description="Polar residues" evidence="2">
    <location>
        <begin position="396"/>
        <end position="409"/>
    </location>
</feature>
<evidence type="ECO:0000256" key="1">
    <source>
        <dbReference type="SAM" id="Coils"/>
    </source>
</evidence>
<feature type="domain" description="Smr" evidence="3">
    <location>
        <begin position="532"/>
        <end position="592"/>
    </location>
</feature>
<feature type="compositionally biased region" description="Polar residues" evidence="2">
    <location>
        <begin position="40"/>
        <end position="64"/>
    </location>
</feature>
<dbReference type="PANTHER" id="PTHR46535:SF1">
    <property type="entry name" value="NEDD4-BINDING PROTEIN 2"/>
    <property type="match status" value="1"/>
</dbReference>